<keyword evidence="8" id="KW-0479">Metal-binding</keyword>
<evidence type="ECO:0000256" key="8">
    <source>
        <dbReference type="PIRSR" id="PIRSR605502-1"/>
    </source>
</evidence>
<dbReference type="SUPFAM" id="SSF101478">
    <property type="entry name" value="ADP-ribosylglycohydrolase"/>
    <property type="match status" value="1"/>
</dbReference>
<protein>
    <recommendedName>
        <fullName evidence="5">ADP-ribosylhydrolase ARH1</fullName>
        <ecNumber evidence="4">3.2.2.19</ecNumber>
    </recommendedName>
    <alternativeName>
        <fullName evidence="6">ADP-ribose-L-arginine cleaving enzyme</fullName>
    </alternativeName>
    <alternativeName>
        <fullName evidence="7">[Protein ADP-ribosylarginine] hydrolase</fullName>
    </alternativeName>
</protein>
<feature type="binding site" evidence="8">
    <location>
        <position position="319"/>
    </location>
    <ligand>
        <name>Mg(2+)</name>
        <dbReference type="ChEBI" id="CHEBI:18420"/>
        <label>1</label>
    </ligand>
</feature>
<keyword evidence="8" id="KW-0460">Magnesium</keyword>
<comment type="function">
    <text evidence="3">Specifically acts as an arginine mono-ADP-ribosylhydrolase by mediating the removal of mono-ADP-ribose attached to arginine residues on proteins.</text>
</comment>
<dbReference type="PANTHER" id="PTHR16222:SF26">
    <property type="entry name" value="ADP-RIBOSYLHYDROLASE ARH1"/>
    <property type="match status" value="1"/>
</dbReference>
<accession>A0A8J1Y092</accession>
<dbReference type="AlphaFoldDB" id="A0A8J1Y092"/>
<feature type="binding site" evidence="8">
    <location>
        <position position="322"/>
    </location>
    <ligand>
        <name>Mg(2+)</name>
        <dbReference type="ChEBI" id="CHEBI:18420"/>
        <label>1</label>
    </ligand>
</feature>
<dbReference type="GO" id="GO:0000287">
    <property type="term" value="F:magnesium ion binding"/>
    <property type="evidence" value="ECO:0007669"/>
    <property type="project" value="InterPro"/>
</dbReference>
<keyword evidence="2" id="KW-0378">Hydrolase</keyword>
<comment type="caution">
    <text evidence="9">The sequence shown here is derived from an EMBL/GenBank/DDBJ whole genome shotgun (WGS) entry which is preliminary data.</text>
</comment>
<dbReference type="GO" id="GO:0051725">
    <property type="term" value="P:protein de-ADP-ribosylation"/>
    <property type="evidence" value="ECO:0007669"/>
    <property type="project" value="InterPro"/>
</dbReference>
<evidence type="ECO:0000256" key="2">
    <source>
        <dbReference type="ARBA" id="ARBA00022801"/>
    </source>
</evidence>
<dbReference type="Gene3D" id="1.10.4080.10">
    <property type="entry name" value="ADP-ribosylation/Crystallin J1"/>
    <property type="match status" value="1"/>
</dbReference>
<dbReference type="InterPro" id="IPR050792">
    <property type="entry name" value="ADP-ribosylglycohydrolase"/>
</dbReference>
<dbReference type="OrthoDB" id="10250509at2759"/>
<gene>
    <name evidence="9" type="ORF">OFUS_LOCUS19787</name>
</gene>
<evidence type="ECO:0000256" key="3">
    <source>
        <dbReference type="ARBA" id="ARBA00049582"/>
    </source>
</evidence>
<proteinExistence type="inferred from homology"/>
<evidence type="ECO:0000256" key="7">
    <source>
        <dbReference type="ARBA" id="ARBA00049810"/>
    </source>
</evidence>
<feature type="binding site" evidence="8">
    <location>
        <position position="71"/>
    </location>
    <ligand>
        <name>Mg(2+)</name>
        <dbReference type="ChEBI" id="CHEBI:18420"/>
        <label>1</label>
    </ligand>
</feature>
<dbReference type="FunFam" id="1.10.4080.10:FF:000002">
    <property type="entry name" value="ADP-ribosylarginine hydrolase isoform X1"/>
    <property type="match status" value="1"/>
</dbReference>
<evidence type="ECO:0000256" key="6">
    <source>
        <dbReference type="ARBA" id="ARBA00049798"/>
    </source>
</evidence>
<evidence type="ECO:0000313" key="9">
    <source>
        <dbReference type="EMBL" id="CAH1795214.1"/>
    </source>
</evidence>
<organism evidence="9 10">
    <name type="scientific">Owenia fusiformis</name>
    <name type="common">Polychaete worm</name>
    <dbReference type="NCBI Taxonomy" id="6347"/>
    <lineage>
        <taxon>Eukaryota</taxon>
        <taxon>Metazoa</taxon>
        <taxon>Spiralia</taxon>
        <taxon>Lophotrochozoa</taxon>
        <taxon>Annelida</taxon>
        <taxon>Polychaeta</taxon>
        <taxon>Sedentaria</taxon>
        <taxon>Canalipalpata</taxon>
        <taxon>Sabellida</taxon>
        <taxon>Oweniida</taxon>
        <taxon>Oweniidae</taxon>
        <taxon>Owenia</taxon>
    </lineage>
</organism>
<keyword evidence="10" id="KW-1185">Reference proteome</keyword>
<reference evidence="9" key="1">
    <citation type="submission" date="2022-03" db="EMBL/GenBank/DDBJ databases">
        <authorList>
            <person name="Martin C."/>
        </authorList>
    </citation>
    <scope>NUCLEOTIDE SEQUENCE</scope>
</reference>
<dbReference type="EC" id="3.2.2.19" evidence="4"/>
<dbReference type="InterPro" id="IPR005502">
    <property type="entry name" value="Ribosyl_crysJ1"/>
</dbReference>
<dbReference type="InterPro" id="IPR012108">
    <property type="entry name" value="ADP-ribosylarg_hydro"/>
</dbReference>
<feature type="binding site" evidence="8">
    <location>
        <position position="321"/>
    </location>
    <ligand>
        <name>Mg(2+)</name>
        <dbReference type="ChEBI" id="CHEBI:18420"/>
        <label>1</label>
    </ligand>
</feature>
<name>A0A8J1Y092_OWEFU</name>
<feature type="binding site" evidence="8">
    <location>
        <position position="73"/>
    </location>
    <ligand>
        <name>Mg(2+)</name>
        <dbReference type="ChEBI" id="CHEBI:18420"/>
        <label>1</label>
    </ligand>
</feature>
<evidence type="ECO:0000256" key="5">
    <source>
        <dbReference type="ARBA" id="ARBA00049773"/>
    </source>
</evidence>
<dbReference type="Proteomes" id="UP000749559">
    <property type="component" value="Unassembled WGS sequence"/>
</dbReference>
<evidence type="ECO:0000256" key="1">
    <source>
        <dbReference type="ARBA" id="ARBA00010702"/>
    </source>
</evidence>
<comment type="similarity">
    <text evidence="1">Belongs to the ADP-ribosylglycohydrolase family.</text>
</comment>
<feature type="binding site" evidence="8">
    <location>
        <position position="72"/>
    </location>
    <ligand>
        <name>Mg(2+)</name>
        <dbReference type="ChEBI" id="CHEBI:18420"/>
        <label>1</label>
    </ligand>
</feature>
<dbReference type="Pfam" id="PF03747">
    <property type="entry name" value="ADP_ribosyl_GH"/>
    <property type="match status" value="1"/>
</dbReference>
<dbReference type="InterPro" id="IPR036705">
    <property type="entry name" value="Ribosyl_crysJ1_sf"/>
</dbReference>
<dbReference type="PANTHER" id="PTHR16222">
    <property type="entry name" value="ADP-RIBOSYLGLYCOHYDROLASE"/>
    <property type="match status" value="1"/>
</dbReference>
<evidence type="ECO:0000256" key="4">
    <source>
        <dbReference type="ARBA" id="ARBA00049725"/>
    </source>
</evidence>
<sequence>MGDSAEQLNMLKIPMKVRYEAAMVLSGVGDALGYKNGSWEFCKSGKAIQEELKSLGGLEKIKIKLPNWMISDDTVMHLATAEALIKHGTRKDISLLYTDLATKYKECMRDMKGRAPGLTCMSELHRLRPLVKDGLNIPFNARGGGCGACMRAMCIGLRYPKEEDVSQLIAVAIESGRMSHNHPTGYLGALAAALFTAYAIQGKPVLEWGCGLMDVLPKALQYVKDQGRDVKDNIEKWDYFKTSWEKYLALRNLTDGKSEPSFPADYGIEARDKFYKTLSFSGTAGSSGHDAPMIAYDALLCAGNDWEKLCKHAALHGGDSDSTGVNACCWFGALYGFQGVPECNYKKLEYKKRLIDCADKLYALSQNEAADGKQ</sequence>
<dbReference type="EMBL" id="CAIIXF020000009">
    <property type="protein sequence ID" value="CAH1795214.1"/>
    <property type="molecule type" value="Genomic_DNA"/>
</dbReference>
<dbReference type="GO" id="GO:0003875">
    <property type="term" value="F:ADP-ribosylarginine hydrolase activity"/>
    <property type="evidence" value="ECO:0007669"/>
    <property type="project" value="UniProtKB-EC"/>
</dbReference>
<evidence type="ECO:0000313" key="10">
    <source>
        <dbReference type="Proteomes" id="UP000749559"/>
    </source>
</evidence>
<comment type="cofactor">
    <cofactor evidence="8">
        <name>Mg(2+)</name>
        <dbReference type="ChEBI" id="CHEBI:18420"/>
    </cofactor>
    <text evidence="8">Binds 2 magnesium ions per subunit.</text>
</comment>
<dbReference type="PIRSF" id="PIRSF016939">
    <property type="entry name" value="ADP_ribslarg_hdr"/>
    <property type="match status" value="1"/>
</dbReference>